<keyword evidence="9" id="KW-1185">Reference proteome</keyword>
<accession>A0ABM8PQ01</accession>
<organism evidence="8 9">
    <name type="scientific">Pseudorhizobium endolithicum</name>
    <dbReference type="NCBI Taxonomy" id="1191678"/>
    <lineage>
        <taxon>Bacteria</taxon>
        <taxon>Pseudomonadati</taxon>
        <taxon>Pseudomonadota</taxon>
        <taxon>Alphaproteobacteria</taxon>
        <taxon>Hyphomicrobiales</taxon>
        <taxon>Rhizobiaceae</taxon>
        <taxon>Rhizobium/Agrobacterium group</taxon>
        <taxon>Pseudorhizobium</taxon>
    </lineage>
</organism>
<comment type="cofactor">
    <cofactor evidence="1">
        <name>heme</name>
        <dbReference type="ChEBI" id="CHEBI:30413"/>
    </cofactor>
</comment>
<dbReference type="SUPFAM" id="SSF48264">
    <property type="entry name" value="Cytochrome P450"/>
    <property type="match status" value="1"/>
</dbReference>
<keyword evidence="4" id="KW-0479">Metal-binding</keyword>
<evidence type="ECO:0000256" key="6">
    <source>
        <dbReference type="ARBA" id="ARBA00023004"/>
    </source>
</evidence>
<keyword evidence="7" id="KW-0503">Monooxygenase</keyword>
<dbReference type="Proteomes" id="UP000606921">
    <property type="component" value="Unassembled WGS sequence"/>
</dbReference>
<dbReference type="InterPro" id="IPR001128">
    <property type="entry name" value="Cyt_P450"/>
</dbReference>
<keyword evidence="3" id="KW-0349">Heme</keyword>
<evidence type="ECO:0000256" key="7">
    <source>
        <dbReference type="ARBA" id="ARBA00023033"/>
    </source>
</evidence>
<sequence>MVSDSDGERDLRDIPHDGAFDATWSLLREGYEFIPNRCSRLGSDIFRTRLMLRQAVCLQGPDAARFIYESPGLTRRGSMPQTTLRLLQDKGSVQQLDGEAHRHRKGLFIGLLMEPDTVATLEAIFREEWIGRLPEWERREWVSLFDEANLILTRSVCRWAGVPMSDDRFATAALTRMVEYAGHMRPATLSSLWQRRRMEGHVRRCIEQVRKGDLCMGHSLPLRRIADFRDFSGAPLEPDIAAVETINILRPVVAVGRYIAFAALLLHRHPEWHQRFRDGDEKMLEGFAEEVRRISPFFPFVGARAVEEVEWRGYRFPSGQWFLLDLYGTLSDGRFFPRSEDFRPERAISWRDQDCTFIPQGAGSAPTTHRCPGEMITVGLIRQAVRLLCRSMDYNVPRQDLEVRMNRIPALPESGFTISGIKARRLE</sequence>
<keyword evidence="5" id="KW-0560">Oxidoreductase</keyword>
<evidence type="ECO:0000256" key="5">
    <source>
        <dbReference type="ARBA" id="ARBA00023002"/>
    </source>
</evidence>
<dbReference type="CDD" id="cd11067">
    <property type="entry name" value="CYP152"/>
    <property type="match status" value="1"/>
</dbReference>
<comment type="similarity">
    <text evidence="2">Belongs to the cytochrome P450 family.</text>
</comment>
<evidence type="ECO:0000313" key="9">
    <source>
        <dbReference type="Proteomes" id="UP000606921"/>
    </source>
</evidence>
<reference evidence="8 9" key="1">
    <citation type="submission" date="2020-11" db="EMBL/GenBank/DDBJ databases">
        <authorList>
            <person name="Lassalle F."/>
        </authorList>
    </citation>
    <scope>NUCLEOTIDE SEQUENCE [LARGE SCALE GENOMIC DNA]</scope>
    <source>
        <strain evidence="8 9">JC140</strain>
    </source>
</reference>
<dbReference type="InterPro" id="IPR036396">
    <property type="entry name" value="Cyt_P450_sf"/>
</dbReference>
<dbReference type="RefSeq" id="WP_142592982.1">
    <property type="nucleotide sequence ID" value="NZ_CABFWF030000012.1"/>
</dbReference>
<dbReference type="Gene3D" id="1.10.630.10">
    <property type="entry name" value="Cytochrome P450"/>
    <property type="match status" value="1"/>
</dbReference>
<keyword evidence="6" id="KW-0408">Iron</keyword>
<comment type="caution">
    <text evidence="8">The sequence shown here is derived from an EMBL/GenBank/DDBJ whole genome shotgun (WGS) entry which is preliminary data.</text>
</comment>
<dbReference type="PANTHER" id="PTHR24286">
    <property type="entry name" value="CYTOCHROME P450 26"/>
    <property type="match status" value="1"/>
</dbReference>
<protein>
    <submittedName>
        <fullName evidence="8">Cytochrome P450</fullName>
    </submittedName>
</protein>
<evidence type="ECO:0000256" key="1">
    <source>
        <dbReference type="ARBA" id="ARBA00001971"/>
    </source>
</evidence>
<dbReference type="Pfam" id="PF00067">
    <property type="entry name" value="p450"/>
    <property type="match status" value="1"/>
</dbReference>
<evidence type="ECO:0000256" key="3">
    <source>
        <dbReference type="ARBA" id="ARBA00022617"/>
    </source>
</evidence>
<dbReference type="PANTHER" id="PTHR24286:SF24">
    <property type="entry name" value="LANOSTEROL 14-ALPHA DEMETHYLASE"/>
    <property type="match status" value="1"/>
</dbReference>
<evidence type="ECO:0000256" key="2">
    <source>
        <dbReference type="ARBA" id="ARBA00010617"/>
    </source>
</evidence>
<dbReference type="EMBL" id="CABFWF030000012">
    <property type="protein sequence ID" value="CAD7041693.1"/>
    <property type="molecule type" value="Genomic_DNA"/>
</dbReference>
<name>A0ABM8PQ01_9HYPH</name>
<evidence type="ECO:0000313" key="8">
    <source>
        <dbReference type="EMBL" id="CAD7041693.1"/>
    </source>
</evidence>
<evidence type="ECO:0000256" key="4">
    <source>
        <dbReference type="ARBA" id="ARBA00022723"/>
    </source>
</evidence>
<proteinExistence type="inferred from homology"/>
<gene>
    <name evidence="8" type="ORF">REJC140_01042</name>
</gene>